<gene>
    <name evidence="1" type="ORF">HRTV-27_gp58</name>
</gene>
<sequence>MSVPKPTIGSGDVVALDFDNTLTVPHEGDDPYKMGGEEPNEEMIKYARHLKENINATIIIWTARPWAHAGHIAGLLTMWGVNFNAIRCEKGGADVYVDDRAVHTSEVELYTDPAGD</sequence>
<reference evidence="1" key="1">
    <citation type="submission" date="2021-05" db="EMBL/GenBank/DDBJ databases">
        <title>Diversity, taxonomy and evolution of archaeal viruses of the class Caudoviricetes.</title>
        <authorList>
            <person name="Liu Y."/>
            <person name="Demina T.A."/>
            <person name="Roux S."/>
            <person name="Aiewsakun P."/>
            <person name="Kazlauskas D."/>
            <person name="Simmonds P."/>
            <person name="Prangishvili D."/>
            <person name="Oksanen H.M."/>
            <person name="Krupovic M."/>
        </authorList>
    </citation>
    <scope>NUCLEOTIDE SEQUENCE</scope>
    <source>
        <strain evidence="1">HRTV-27/27</strain>
    </source>
</reference>
<dbReference type="Proteomes" id="UP000827260">
    <property type="component" value="Segment"/>
</dbReference>
<keyword evidence="2" id="KW-1185">Reference proteome</keyword>
<dbReference type="EMBL" id="MZ334522">
    <property type="protein sequence ID" value="UBF22751.1"/>
    <property type="molecule type" value="Genomic_DNA"/>
</dbReference>
<protein>
    <submittedName>
        <fullName evidence="1">Haloacid dehydrogenase superfamily protein</fullName>
    </submittedName>
</protein>
<evidence type="ECO:0000313" key="2">
    <source>
        <dbReference type="Proteomes" id="UP000827260"/>
    </source>
</evidence>
<organism evidence="1 2">
    <name type="scientific">Halorubrum tailed virus 27</name>
    <dbReference type="NCBI Taxonomy" id="2878008"/>
    <lineage>
        <taxon>Viruses</taxon>
        <taxon>Duplodnaviria</taxon>
        <taxon>Heunggongvirae</taxon>
        <taxon>Uroviricota</taxon>
        <taxon>Caudoviricetes</taxon>
        <taxon>Thumleimavirales</taxon>
        <taxon>Hafunaviridae</taxon>
        <taxon>Minorvirus</taxon>
        <taxon>Minorvirus thailandense</taxon>
        <taxon>Minorvirus HRTV27</taxon>
    </lineage>
</organism>
<dbReference type="Gene3D" id="3.40.50.1000">
    <property type="entry name" value="HAD superfamily/HAD-like"/>
    <property type="match status" value="1"/>
</dbReference>
<dbReference type="InterPro" id="IPR023214">
    <property type="entry name" value="HAD_sf"/>
</dbReference>
<name>A0AAE9BZ61_9CAUD</name>
<evidence type="ECO:0000313" key="1">
    <source>
        <dbReference type="EMBL" id="UBF22751.1"/>
    </source>
</evidence>
<accession>A0AAE9BZ61</accession>
<dbReference type="InterPro" id="IPR036412">
    <property type="entry name" value="HAD-like_sf"/>
</dbReference>
<dbReference type="SUPFAM" id="SSF56784">
    <property type="entry name" value="HAD-like"/>
    <property type="match status" value="1"/>
</dbReference>
<proteinExistence type="predicted"/>